<dbReference type="EMBL" id="LDZF01000006">
    <property type="protein sequence ID" value="KMK14804.1"/>
    <property type="molecule type" value="Genomic_DNA"/>
</dbReference>
<organism evidence="3 5">
    <name type="scientific">Pluralibacter gergoviae</name>
    <name type="common">Enterobacter gergoviae</name>
    <dbReference type="NCBI Taxonomy" id="61647"/>
    <lineage>
        <taxon>Bacteria</taxon>
        <taxon>Pseudomonadati</taxon>
        <taxon>Pseudomonadota</taxon>
        <taxon>Gammaproteobacteria</taxon>
        <taxon>Enterobacterales</taxon>
        <taxon>Enterobacteriaceae</taxon>
        <taxon>Pluralibacter</taxon>
    </lineage>
</organism>
<dbReference type="InterPro" id="IPR016958">
    <property type="entry name" value="UCP030798"/>
</dbReference>
<evidence type="ECO:0000313" key="2">
    <source>
        <dbReference type="EMBL" id="EML1472165.1"/>
    </source>
</evidence>
<proteinExistence type="predicted"/>
<keyword evidence="1" id="KW-0472">Membrane</keyword>
<protein>
    <submittedName>
        <fullName evidence="3">Membrane protein</fullName>
    </submittedName>
    <submittedName>
        <fullName evidence="4">YjcB family protein</fullName>
    </submittedName>
</protein>
<reference evidence="2" key="3">
    <citation type="submission" date="2024-02" db="EMBL/GenBank/DDBJ databases">
        <authorList>
            <consortium name="Clinical and Environmental Microbiology Branch: Whole genome sequencing antimicrobial resistance pathogens in the healthcare setting"/>
        </authorList>
    </citation>
    <scope>NUCLEOTIDE SEQUENCE</scope>
    <source>
        <strain evidence="2">2021DK-00143</strain>
    </source>
</reference>
<keyword evidence="1" id="KW-1133">Transmembrane helix</keyword>
<dbReference type="AlphaFoldDB" id="A0A089QYD8"/>
<dbReference type="GeneID" id="61382927"/>
<feature type="transmembrane region" description="Helical" evidence="1">
    <location>
        <begin position="36"/>
        <end position="61"/>
    </location>
</feature>
<evidence type="ECO:0000256" key="1">
    <source>
        <dbReference type="SAM" id="Phobius"/>
    </source>
</evidence>
<gene>
    <name evidence="3" type="ORF">ABW06_08235</name>
    <name evidence="2" type="ORF">QEG54_002909</name>
    <name evidence="4" type="ORF">RBJ30_18550</name>
</gene>
<keyword evidence="5" id="KW-1185">Reference proteome</keyword>
<name>A0A089QYD8_PLUGE</name>
<feature type="transmembrane region" description="Helical" evidence="1">
    <location>
        <begin position="12"/>
        <end position="29"/>
    </location>
</feature>
<sequence>MVSVTTGVALLRWPLVSAVLMFFASTLNIKLRKSDYAGLAIITSVAGMAAACWFATGLLGITLVEIAAVWNNIKDVMVEVMQQTPPEWPMVVT</sequence>
<evidence type="ECO:0000313" key="4">
    <source>
        <dbReference type="EMBL" id="MDQ2311085.1"/>
    </source>
</evidence>
<dbReference type="Proteomes" id="UP000036196">
    <property type="component" value="Unassembled WGS sequence"/>
</dbReference>
<dbReference type="eggNOG" id="ENOG5032SPC">
    <property type="taxonomic scope" value="Bacteria"/>
</dbReference>
<evidence type="ECO:0000313" key="5">
    <source>
        <dbReference type="Proteomes" id="UP000036196"/>
    </source>
</evidence>
<comment type="caution">
    <text evidence="3">The sequence shown here is derived from an EMBL/GenBank/DDBJ whole genome shotgun (WGS) entry which is preliminary data.</text>
</comment>
<dbReference type="Pfam" id="PF15940">
    <property type="entry name" value="YjcB"/>
    <property type="match status" value="1"/>
</dbReference>
<dbReference type="Proteomes" id="UP001236270">
    <property type="component" value="Unassembled WGS sequence"/>
</dbReference>
<dbReference type="KEGG" id="pge:LG71_05805"/>
<accession>A0A089QYD8</accession>
<reference evidence="4" key="2">
    <citation type="submission" date="2023-08" db="EMBL/GenBank/DDBJ databases">
        <title>WGS of pathogenic bacterial species, Los Angeles County Public Health Laboratories.</title>
        <authorList>
            <person name="Garrigues J.M."/>
            <person name="Green N.M."/>
        </authorList>
    </citation>
    <scope>NUCLEOTIDE SEQUENCE</scope>
    <source>
        <strain evidence="4">LACPHL-BACT-2023-00068</strain>
    </source>
</reference>
<dbReference type="EMBL" id="ABLOKC030000014">
    <property type="protein sequence ID" value="EML1472165.1"/>
    <property type="molecule type" value="Genomic_DNA"/>
</dbReference>
<dbReference type="EMBL" id="JAVDNV010000014">
    <property type="protein sequence ID" value="MDQ2311085.1"/>
    <property type="molecule type" value="Genomic_DNA"/>
</dbReference>
<evidence type="ECO:0000313" key="3">
    <source>
        <dbReference type="EMBL" id="KMK14804.1"/>
    </source>
</evidence>
<keyword evidence="1" id="KW-0812">Transmembrane</keyword>
<reference evidence="3 5" key="1">
    <citation type="submission" date="2015-05" db="EMBL/GenBank/DDBJ databases">
        <title>Genome sequences of Pluralibacter gergoviae.</title>
        <authorList>
            <person name="Greninger A.L."/>
            <person name="Miller S."/>
        </authorList>
    </citation>
    <scope>NUCLEOTIDE SEQUENCE [LARGE SCALE GENOMIC DNA]</scope>
    <source>
        <strain evidence="3 5">JS81F13</strain>
    </source>
</reference>
<dbReference type="PIRSF" id="PIRSF030798">
    <property type="entry name" value="UCP030798"/>
    <property type="match status" value="1"/>
</dbReference>
<dbReference type="RefSeq" id="WP_043081720.1">
    <property type="nucleotide sequence ID" value="NZ_CACVCI010000001.1"/>
</dbReference>
<dbReference type="PATRIC" id="fig|61647.13.peg.2676"/>